<evidence type="ECO:0000259" key="1">
    <source>
        <dbReference type="Pfam" id="PF13847"/>
    </source>
</evidence>
<protein>
    <submittedName>
        <fullName evidence="2">Methylase involved in ubiquinone/menaquinone biosynthesis</fullName>
    </submittedName>
</protein>
<name>L0F455_DESDL</name>
<dbReference type="KEGG" id="ddl:Desdi_1087"/>
<dbReference type="AlphaFoldDB" id="L0F455"/>
<dbReference type="GO" id="GO:0008168">
    <property type="term" value="F:methyltransferase activity"/>
    <property type="evidence" value="ECO:0007669"/>
    <property type="project" value="UniProtKB-KW"/>
</dbReference>
<dbReference type="CDD" id="cd02440">
    <property type="entry name" value="AdoMet_MTases"/>
    <property type="match status" value="1"/>
</dbReference>
<keyword evidence="2" id="KW-0489">Methyltransferase</keyword>
<feature type="domain" description="Methyltransferase" evidence="1">
    <location>
        <begin position="40"/>
        <end position="140"/>
    </location>
</feature>
<organism evidence="2 3">
    <name type="scientific">Desulfitobacterium dichloroeliminans (strain LMG P-21439 / DCA1)</name>
    <dbReference type="NCBI Taxonomy" id="871963"/>
    <lineage>
        <taxon>Bacteria</taxon>
        <taxon>Bacillati</taxon>
        <taxon>Bacillota</taxon>
        <taxon>Clostridia</taxon>
        <taxon>Eubacteriales</taxon>
        <taxon>Desulfitobacteriaceae</taxon>
        <taxon>Desulfitobacterium</taxon>
    </lineage>
</organism>
<dbReference type="InterPro" id="IPR025714">
    <property type="entry name" value="Methyltranfer_dom"/>
</dbReference>
<evidence type="ECO:0000313" key="2">
    <source>
        <dbReference type="EMBL" id="AGA68604.1"/>
    </source>
</evidence>
<dbReference type="PANTHER" id="PTHR43591">
    <property type="entry name" value="METHYLTRANSFERASE"/>
    <property type="match status" value="1"/>
</dbReference>
<dbReference type="Pfam" id="PF13847">
    <property type="entry name" value="Methyltransf_31"/>
    <property type="match status" value="1"/>
</dbReference>
<dbReference type="InterPro" id="IPR029063">
    <property type="entry name" value="SAM-dependent_MTases_sf"/>
</dbReference>
<dbReference type="STRING" id="871963.Desdi_1087"/>
<dbReference type="Proteomes" id="UP000010797">
    <property type="component" value="Chromosome"/>
</dbReference>
<accession>L0F455</accession>
<sequence length="208" mass="24134">MTVKLWDFWADRYSRLWVQKVSLGPTREYVLKEITEISSDRKTLLDLGCGPGELLNQIGEKFPQLHLTGIDYSPRMLEISQQRNKRVKHVLMDAADLDKLEGRYDMIICTHSLPYYRNPKEVFRQLSRLLNQEGRLIIGFASGNSVYDKVALSPVKLTTGKAHYPSDAEFLDMVKDCFEVRKLQIIKKAFFMPRIAVYTLSKKNDSRE</sequence>
<keyword evidence="2" id="KW-0830">Ubiquinone</keyword>
<evidence type="ECO:0000313" key="3">
    <source>
        <dbReference type="Proteomes" id="UP000010797"/>
    </source>
</evidence>
<gene>
    <name evidence="2" type="ordered locus">Desdi_1087</name>
</gene>
<dbReference type="eggNOG" id="COG2227">
    <property type="taxonomic scope" value="Bacteria"/>
</dbReference>
<dbReference type="HOGENOM" id="CLU_1319910_0_0_9"/>
<proteinExistence type="predicted"/>
<reference evidence="3" key="1">
    <citation type="submission" date="2012-02" db="EMBL/GenBank/DDBJ databases">
        <title>Complete sequence of Desulfitobacterium dichloroeliminans LMG P-21439.</title>
        <authorList>
            <person name="Lucas S."/>
            <person name="Han J."/>
            <person name="Lapidus A."/>
            <person name="Cheng J.-F."/>
            <person name="Goodwin L."/>
            <person name="Pitluck S."/>
            <person name="Peters L."/>
            <person name="Ovchinnikova G."/>
            <person name="Teshima H."/>
            <person name="Detter J.C."/>
            <person name="Han C."/>
            <person name="Tapia R."/>
            <person name="Land M."/>
            <person name="Hauser L."/>
            <person name="Kyrpides N."/>
            <person name="Ivanova N."/>
            <person name="Pagani I."/>
            <person name="Kruse T."/>
            <person name="de Vos W.M."/>
            <person name="Boon N."/>
            <person name="Smidt H."/>
            <person name="Woyke T."/>
        </authorList>
    </citation>
    <scope>NUCLEOTIDE SEQUENCE [LARGE SCALE GENOMIC DNA]</scope>
    <source>
        <strain evidence="3">LMG P-21439 / DCA1</strain>
    </source>
</reference>
<dbReference type="GO" id="GO:0032259">
    <property type="term" value="P:methylation"/>
    <property type="evidence" value="ECO:0007669"/>
    <property type="project" value="UniProtKB-KW"/>
</dbReference>
<keyword evidence="3" id="KW-1185">Reference proteome</keyword>
<dbReference type="SUPFAM" id="SSF53335">
    <property type="entry name" value="S-adenosyl-L-methionine-dependent methyltransferases"/>
    <property type="match status" value="1"/>
</dbReference>
<keyword evidence="2" id="KW-0808">Transferase</keyword>
<dbReference type="EMBL" id="CP003344">
    <property type="protein sequence ID" value="AGA68604.1"/>
    <property type="molecule type" value="Genomic_DNA"/>
</dbReference>
<dbReference type="Gene3D" id="3.40.50.150">
    <property type="entry name" value="Vaccinia Virus protein VP39"/>
    <property type="match status" value="1"/>
</dbReference>